<keyword evidence="3" id="KW-1185">Reference proteome</keyword>
<dbReference type="InterPro" id="IPR011090">
    <property type="entry name" value="Integr_conj_element_PFL4709"/>
</dbReference>
<feature type="chain" id="PRO_5046045733" evidence="1">
    <location>
        <begin position="31"/>
        <end position="147"/>
    </location>
</feature>
<dbReference type="EMBL" id="JBHSGG010000043">
    <property type="protein sequence ID" value="MFC4729458.1"/>
    <property type="molecule type" value="Genomic_DNA"/>
</dbReference>
<evidence type="ECO:0000256" key="1">
    <source>
        <dbReference type="SAM" id="SignalP"/>
    </source>
</evidence>
<evidence type="ECO:0000313" key="2">
    <source>
        <dbReference type="EMBL" id="MFC4729458.1"/>
    </source>
</evidence>
<evidence type="ECO:0000313" key="3">
    <source>
        <dbReference type="Proteomes" id="UP001595892"/>
    </source>
</evidence>
<name>A0ABV9NQZ4_9GAMM</name>
<gene>
    <name evidence="2" type="ORF">ACFO3Q_14910</name>
</gene>
<sequence>MPTSSLDSPMLRRGLLAVALLAAFAGHAAAQANDALIVVTDSRHPVQAPADARVITLDQAARIEAELATDLPADATRSTALVQQRLKAGGAALQTRVATAYQGVVDAWSLGITTIPAVVVDQRYVVYGEADVAKAVARIDAHRRSRP</sequence>
<reference evidence="3" key="1">
    <citation type="journal article" date="2019" name="Int. J. Syst. Evol. Microbiol.">
        <title>The Global Catalogue of Microorganisms (GCM) 10K type strain sequencing project: providing services to taxonomists for standard genome sequencing and annotation.</title>
        <authorList>
            <consortium name="The Broad Institute Genomics Platform"/>
            <consortium name="The Broad Institute Genome Sequencing Center for Infectious Disease"/>
            <person name="Wu L."/>
            <person name="Ma J."/>
        </authorList>
    </citation>
    <scope>NUCLEOTIDE SEQUENCE [LARGE SCALE GENOMIC DNA]</scope>
    <source>
        <strain evidence="3">CGMCC 1.13574</strain>
    </source>
</reference>
<feature type="signal peptide" evidence="1">
    <location>
        <begin position="1"/>
        <end position="30"/>
    </location>
</feature>
<dbReference type="Pfam" id="PF07511">
    <property type="entry name" value="DUF1525"/>
    <property type="match status" value="1"/>
</dbReference>
<keyword evidence="1" id="KW-0732">Signal</keyword>
<organism evidence="2 3">
    <name type="scientific">Coralloluteibacterium thermophilum</name>
    <dbReference type="NCBI Taxonomy" id="2707049"/>
    <lineage>
        <taxon>Bacteria</taxon>
        <taxon>Pseudomonadati</taxon>
        <taxon>Pseudomonadota</taxon>
        <taxon>Gammaproteobacteria</taxon>
        <taxon>Lysobacterales</taxon>
        <taxon>Lysobacteraceae</taxon>
        <taxon>Coralloluteibacterium</taxon>
    </lineage>
</organism>
<accession>A0ABV9NQZ4</accession>
<protein>
    <submittedName>
        <fullName evidence="2">TIGR03757 family integrating conjugative element protein</fullName>
    </submittedName>
</protein>
<dbReference type="RefSeq" id="WP_024889503.1">
    <property type="nucleotide sequence ID" value="NZ_JBHSGG010000043.1"/>
</dbReference>
<proteinExistence type="predicted"/>
<dbReference type="Proteomes" id="UP001595892">
    <property type="component" value="Unassembled WGS sequence"/>
</dbReference>
<comment type="caution">
    <text evidence="2">The sequence shown here is derived from an EMBL/GenBank/DDBJ whole genome shotgun (WGS) entry which is preliminary data.</text>
</comment>
<dbReference type="NCBIfam" id="TIGR03757">
    <property type="entry name" value="conj_TIGR03757"/>
    <property type="match status" value="1"/>
</dbReference>